<evidence type="ECO:0000313" key="1">
    <source>
        <dbReference type="EMBL" id="KZS00607.1"/>
    </source>
</evidence>
<keyword evidence="2" id="KW-1185">Reference proteome</keyword>
<comment type="caution">
    <text evidence="1">The sequence shown here is derived from an EMBL/GenBank/DDBJ whole genome shotgun (WGS) entry which is preliminary data.</text>
</comment>
<protein>
    <submittedName>
        <fullName evidence="1">Latrophilin-1</fullName>
    </submittedName>
</protein>
<evidence type="ECO:0000313" key="2">
    <source>
        <dbReference type="Proteomes" id="UP000076858"/>
    </source>
</evidence>
<sequence>MENVDDWRNASAKYCNEIYDGHLLALETEDEKNFVADEFLLSNLGEDGTMRPFLTSGMKTSASTEYWSLPNDVQIQIANVSNWGVELVNCADNYPSYLVLYYEMETQGLAILTLLFHHCWIFTLWTCGWHECRLWQLAIHPG</sequence>
<dbReference type="Proteomes" id="UP000076858">
    <property type="component" value="Unassembled WGS sequence"/>
</dbReference>
<organism evidence="1 2">
    <name type="scientific">Daphnia magna</name>
    <dbReference type="NCBI Taxonomy" id="35525"/>
    <lineage>
        <taxon>Eukaryota</taxon>
        <taxon>Metazoa</taxon>
        <taxon>Ecdysozoa</taxon>
        <taxon>Arthropoda</taxon>
        <taxon>Crustacea</taxon>
        <taxon>Branchiopoda</taxon>
        <taxon>Diplostraca</taxon>
        <taxon>Cladocera</taxon>
        <taxon>Anomopoda</taxon>
        <taxon>Daphniidae</taxon>
        <taxon>Daphnia</taxon>
    </lineage>
</organism>
<reference evidence="1 2" key="1">
    <citation type="submission" date="2016-03" db="EMBL/GenBank/DDBJ databases">
        <title>EvidentialGene: Evidence-directed Construction of Genes on Genomes.</title>
        <authorList>
            <person name="Gilbert D.G."/>
            <person name="Choi J.-H."/>
            <person name="Mockaitis K."/>
            <person name="Colbourne J."/>
            <person name="Pfrender M."/>
        </authorList>
    </citation>
    <scope>NUCLEOTIDE SEQUENCE [LARGE SCALE GENOMIC DNA]</scope>
    <source>
        <strain evidence="1 2">Xinb3</strain>
        <tissue evidence="1">Complete organism</tissue>
    </source>
</reference>
<proteinExistence type="predicted"/>
<dbReference type="AlphaFoldDB" id="A0A164HVM7"/>
<name>A0A164HVM7_9CRUS</name>
<gene>
    <name evidence="1" type="ORF">APZ42_003035</name>
</gene>
<dbReference type="EMBL" id="LRGB01009312">
    <property type="protein sequence ID" value="KZS00607.1"/>
    <property type="molecule type" value="Genomic_DNA"/>
</dbReference>
<accession>A0A164HVM7</accession>
<dbReference type="OrthoDB" id="6359515at2759"/>